<dbReference type="InterPro" id="IPR003593">
    <property type="entry name" value="AAA+_ATPase"/>
</dbReference>
<name>A0ABU2NHI6_9PSEU</name>
<dbReference type="CDD" id="cd06170">
    <property type="entry name" value="LuxR_C_like"/>
    <property type="match status" value="1"/>
</dbReference>
<dbReference type="Pfam" id="PF00196">
    <property type="entry name" value="GerE"/>
    <property type="match status" value="1"/>
</dbReference>
<evidence type="ECO:0000256" key="1">
    <source>
        <dbReference type="ARBA" id="ARBA00022741"/>
    </source>
</evidence>
<dbReference type="SUPFAM" id="SSF52540">
    <property type="entry name" value="P-loop containing nucleoside triphosphate hydrolases"/>
    <property type="match status" value="1"/>
</dbReference>
<evidence type="ECO:0000256" key="2">
    <source>
        <dbReference type="ARBA" id="ARBA00022840"/>
    </source>
</evidence>
<evidence type="ECO:0000259" key="3">
    <source>
        <dbReference type="PROSITE" id="PS50043"/>
    </source>
</evidence>
<dbReference type="SMART" id="SM00382">
    <property type="entry name" value="AAA"/>
    <property type="match status" value="1"/>
</dbReference>
<protein>
    <submittedName>
        <fullName evidence="4">AAA family ATPase</fullName>
    </submittedName>
</protein>
<keyword evidence="2" id="KW-0067">ATP-binding</keyword>
<sequence length="916" mass="95663">MTSALVGRSAELASLLAACHDGSGELVLLAGCAGSGKTTLLEELTRRLTAAGALAASGHAVPGAGPFRPVAEALVRLAPPSLADDEQVCPFRAVLARILPTWPPGPASGVHLVDPVVVLGEAVLALLRVLAADRRTVLVLDDAHWADRDTLALLEYLAGGLHDVASSIVVAMRDDQAGPDGLAALRRHPRVRTVVLEPLRPAEVAVLARRTVGGELPPEAEEYVTRVSEGVPLMVTEVTTGLVDSGVLVRDGPAWRTTRALSGGPPPSHSALVDGRVAGLTPRVRELVRTAAVLGPELDPQLLARVAGDVVEELPAAVDAGLLIRGPAGELRWRHALTCSAVLAGLTAPGQAAVAARAAAMLDGAADVPRSLVANLYARGGRPVRAAGLLLEEARDAVAVGALSTAHEILGRAAVLAVGDASLLVAITVERIQAFALATRTDDAIAAAAAALPAAAGPDRSALAVAAARACVAGQRFDRAGHYLALAGDPNDPRVAALAAHIALDAGDLERALASATWAAEQAGPPDVVCEALEVVGRALRRRDPAASTAAFERAERVAAHHHLTPWRIRALAELGAAELFGSAPTGRIAEARALALDAGMLGTATALDLQAIAMTVGAEGMVGILPRAGRCAYRAGRLGLTGIRAHALMWIARGRVHEGRTAEADPLLDEVDRLVPSPLYRSERSHNQATDAWLQGDDDRAVRELDSCIAVLRDLPAAPPAPVWGEWALLRTVHDPGDDAPRAELRDSDVLVQAVNRAALAYADAVAATGRADAAALLAEGDRLLAPHPFLRYRFRVMLVPRAVDGPGDPALLREAHAWLLAHQEVRMARLCEAHLRRLGLPVPRPGRYIEPVPPRLRALGVTGRELQVLALVAQGLGNVEIAHRLQLSRRTVETHVSSLLLKTGATSRDDLPAP</sequence>
<gene>
    <name evidence="4" type="ORF">RM445_28320</name>
</gene>
<dbReference type="InterPro" id="IPR027417">
    <property type="entry name" value="P-loop_NTPase"/>
</dbReference>
<dbReference type="RefSeq" id="WP_311559931.1">
    <property type="nucleotide sequence ID" value="NZ_JAVREJ010000031.1"/>
</dbReference>
<keyword evidence="1" id="KW-0547">Nucleotide-binding</keyword>
<dbReference type="InterPro" id="IPR036388">
    <property type="entry name" value="WH-like_DNA-bd_sf"/>
</dbReference>
<dbReference type="Pfam" id="PF13191">
    <property type="entry name" value="AAA_16"/>
    <property type="match status" value="1"/>
</dbReference>
<dbReference type="PROSITE" id="PS00622">
    <property type="entry name" value="HTH_LUXR_1"/>
    <property type="match status" value="1"/>
</dbReference>
<organism evidence="4 5">
    <name type="scientific">Pseudonocardia charpentierae</name>
    <dbReference type="NCBI Taxonomy" id="3075545"/>
    <lineage>
        <taxon>Bacteria</taxon>
        <taxon>Bacillati</taxon>
        <taxon>Actinomycetota</taxon>
        <taxon>Actinomycetes</taxon>
        <taxon>Pseudonocardiales</taxon>
        <taxon>Pseudonocardiaceae</taxon>
        <taxon>Pseudonocardia</taxon>
    </lineage>
</organism>
<evidence type="ECO:0000313" key="5">
    <source>
        <dbReference type="Proteomes" id="UP001183202"/>
    </source>
</evidence>
<dbReference type="SMART" id="SM00421">
    <property type="entry name" value="HTH_LUXR"/>
    <property type="match status" value="1"/>
</dbReference>
<dbReference type="Gene3D" id="1.10.10.10">
    <property type="entry name" value="Winged helix-like DNA-binding domain superfamily/Winged helix DNA-binding domain"/>
    <property type="match status" value="1"/>
</dbReference>
<dbReference type="PANTHER" id="PTHR16305">
    <property type="entry name" value="TESTICULAR SOLUBLE ADENYLYL CYCLASE"/>
    <property type="match status" value="1"/>
</dbReference>
<proteinExistence type="predicted"/>
<dbReference type="PRINTS" id="PR00038">
    <property type="entry name" value="HTHLUXR"/>
</dbReference>
<dbReference type="Proteomes" id="UP001183202">
    <property type="component" value="Unassembled WGS sequence"/>
</dbReference>
<dbReference type="EMBL" id="JAVREJ010000031">
    <property type="protein sequence ID" value="MDT0353417.1"/>
    <property type="molecule type" value="Genomic_DNA"/>
</dbReference>
<evidence type="ECO:0000313" key="4">
    <source>
        <dbReference type="EMBL" id="MDT0353417.1"/>
    </source>
</evidence>
<dbReference type="InterPro" id="IPR000792">
    <property type="entry name" value="Tscrpt_reg_LuxR_C"/>
</dbReference>
<dbReference type="PANTHER" id="PTHR16305:SF35">
    <property type="entry name" value="TRANSCRIPTIONAL ACTIVATOR DOMAIN"/>
    <property type="match status" value="1"/>
</dbReference>
<dbReference type="InterPro" id="IPR041664">
    <property type="entry name" value="AAA_16"/>
</dbReference>
<reference evidence="5" key="1">
    <citation type="submission" date="2023-07" db="EMBL/GenBank/DDBJ databases">
        <title>30 novel species of actinomycetes from the DSMZ collection.</title>
        <authorList>
            <person name="Nouioui I."/>
        </authorList>
    </citation>
    <scope>NUCLEOTIDE SEQUENCE [LARGE SCALE GENOMIC DNA]</scope>
    <source>
        <strain evidence="5">DSM 45834</strain>
    </source>
</reference>
<dbReference type="InterPro" id="IPR016032">
    <property type="entry name" value="Sig_transdc_resp-reg_C-effctor"/>
</dbReference>
<dbReference type="SUPFAM" id="SSF46894">
    <property type="entry name" value="C-terminal effector domain of the bipartite response regulators"/>
    <property type="match status" value="1"/>
</dbReference>
<dbReference type="Gene3D" id="3.40.50.300">
    <property type="entry name" value="P-loop containing nucleotide triphosphate hydrolases"/>
    <property type="match status" value="1"/>
</dbReference>
<accession>A0ABU2NHI6</accession>
<comment type="caution">
    <text evidence="4">The sequence shown here is derived from an EMBL/GenBank/DDBJ whole genome shotgun (WGS) entry which is preliminary data.</text>
</comment>
<keyword evidence="5" id="KW-1185">Reference proteome</keyword>
<dbReference type="PROSITE" id="PS50043">
    <property type="entry name" value="HTH_LUXR_2"/>
    <property type="match status" value="1"/>
</dbReference>
<feature type="domain" description="HTH luxR-type" evidence="3">
    <location>
        <begin position="856"/>
        <end position="916"/>
    </location>
</feature>